<dbReference type="EMBL" id="OOIL02006828">
    <property type="protein sequence ID" value="VFR02570.1"/>
    <property type="molecule type" value="Genomic_DNA"/>
</dbReference>
<proteinExistence type="predicted"/>
<sequence>MALVLVLEIISVSFFILHTPMKTYILHANRSWPFWTNRHLEIMLCAFDNNHQSGRRPVSQSKEGLGGFGYKCA</sequence>
<feature type="region of interest" description="Disordered" evidence="1">
    <location>
        <begin position="53"/>
        <end position="73"/>
    </location>
</feature>
<evidence type="ECO:0000313" key="4">
    <source>
        <dbReference type="Proteomes" id="UP000595140"/>
    </source>
</evidence>
<feature type="signal peptide" evidence="2">
    <location>
        <begin position="1"/>
        <end position="15"/>
    </location>
</feature>
<evidence type="ECO:0000256" key="2">
    <source>
        <dbReference type="SAM" id="SignalP"/>
    </source>
</evidence>
<reference evidence="3 4" key="1">
    <citation type="submission" date="2018-04" db="EMBL/GenBank/DDBJ databases">
        <authorList>
            <person name="Vogel A."/>
        </authorList>
    </citation>
    <scope>NUCLEOTIDE SEQUENCE [LARGE SCALE GENOMIC DNA]</scope>
</reference>
<dbReference type="AlphaFoldDB" id="A0A484NN86"/>
<name>A0A484NN86_9ASTE</name>
<evidence type="ECO:0000256" key="1">
    <source>
        <dbReference type="SAM" id="MobiDB-lite"/>
    </source>
</evidence>
<keyword evidence="4" id="KW-1185">Reference proteome</keyword>
<evidence type="ECO:0000313" key="3">
    <source>
        <dbReference type="EMBL" id="VFR02570.1"/>
    </source>
</evidence>
<organism evidence="3 4">
    <name type="scientific">Cuscuta campestris</name>
    <dbReference type="NCBI Taxonomy" id="132261"/>
    <lineage>
        <taxon>Eukaryota</taxon>
        <taxon>Viridiplantae</taxon>
        <taxon>Streptophyta</taxon>
        <taxon>Embryophyta</taxon>
        <taxon>Tracheophyta</taxon>
        <taxon>Spermatophyta</taxon>
        <taxon>Magnoliopsida</taxon>
        <taxon>eudicotyledons</taxon>
        <taxon>Gunneridae</taxon>
        <taxon>Pentapetalae</taxon>
        <taxon>asterids</taxon>
        <taxon>lamiids</taxon>
        <taxon>Solanales</taxon>
        <taxon>Convolvulaceae</taxon>
        <taxon>Cuscuteae</taxon>
        <taxon>Cuscuta</taxon>
        <taxon>Cuscuta subgen. Grammica</taxon>
        <taxon>Cuscuta sect. Cleistogrammica</taxon>
    </lineage>
</organism>
<gene>
    <name evidence="3" type="ORF">CCAM_LOCUS44345</name>
</gene>
<feature type="compositionally biased region" description="Gly residues" evidence="1">
    <location>
        <begin position="64"/>
        <end position="73"/>
    </location>
</feature>
<dbReference type="Proteomes" id="UP000595140">
    <property type="component" value="Unassembled WGS sequence"/>
</dbReference>
<accession>A0A484NN86</accession>
<evidence type="ECO:0008006" key="5">
    <source>
        <dbReference type="Google" id="ProtNLM"/>
    </source>
</evidence>
<keyword evidence="2" id="KW-0732">Signal</keyword>
<feature type="chain" id="PRO_5019723353" description="Secreted protein" evidence="2">
    <location>
        <begin position="16"/>
        <end position="73"/>
    </location>
</feature>
<protein>
    <recommendedName>
        <fullName evidence="5">Secreted protein</fullName>
    </recommendedName>
</protein>